<feature type="site" description="Interaction with DNA substrate" evidence="7">
    <location>
        <position position="365"/>
    </location>
</feature>
<gene>
    <name evidence="11" type="ORF">NDN08_003430</name>
</gene>
<evidence type="ECO:0000256" key="5">
    <source>
        <dbReference type="PIRSR" id="PIRSR604808-1"/>
    </source>
</evidence>
<feature type="region of interest" description="Disordered" evidence="9">
    <location>
        <begin position="154"/>
        <end position="173"/>
    </location>
</feature>
<sequence length="376" mass="42727">MGKQTALTSFFGRKRAANGEEKVPDGSLRGSQKRGRISESGDPETLVCWNSNGLGVRLRNESDMKKLRDFVLEHRPDVLCISEARLVAGLEGDDVVQTKIGNPKDKERVREWLSAPPMNEYRCWFSLSSSRYAGTCMLVKEDKVGTPRIKFQLNGESHGQANSAEPDQAKPHDSDGRIILAEFKSFSLLHTYSPNNGWDEEHFLRRREWDEKMRGFVSMCREKGRPLIWMGDLNIAPEDDDLSHPEWFRSQKSSKHPEPPDPKDRGQPGCTDNERLRLKQVLDSGDLVDAYRVLNPCTEKRPNIEDAVYTWRGTPGVVRNEVGKYYKKGMRIDHALVSRCLLPRAKSVQILGYGADRTNFLGSDHCPILLQLCNEE</sequence>
<dbReference type="Proteomes" id="UP001157974">
    <property type="component" value="Unassembled WGS sequence"/>
</dbReference>
<dbReference type="GO" id="GO:0008311">
    <property type="term" value="F:double-stranded DNA 3'-5' DNA exonuclease activity"/>
    <property type="evidence" value="ECO:0007669"/>
    <property type="project" value="TreeGrafter"/>
</dbReference>
<dbReference type="Pfam" id="PF03372">
    <property type="entry name" value="Exo_endo_phos"/>
    <property type="match status" value="1"/>
</dbReference>
<dbReference type="EMBL" id="JAMWBK010000003">
    <property type="protein sequence ID" value="KAJ8906947.1"/>
    <property type="molecule type" value="Genomic_DNA"/>
</dbReference>
<dbReference type="GO" id="GO:0005634">
    <property type="term" value="C:nucleus"/>
    <property type="evidence" value="ECO:0007669"/>
    <property type="project" value="TreeGrafter"/>
</dbReference>
<feature type="binding site" evidence="6">
    <location>
        <position position="52"/>
    </location>
    <ligand>
        <name>Mg(2+)</name>
        <dbReference type="ChEBI" id="CHEBI:18420"/>
        <label>1</label>
    </ligand>
</feature>
<dbReference type="InterPro" id="IPR004808">
    <property type="entry name" value="AP_endonuc_1"/>
</dbReference>
<dbReference type="GO" id="GO:0008081">
    <property type="term" value="F:phosphoric diester hydrolase activity"/>
    <property type="evidence" value="ECO:0007669"/>
    <property type="project" value="TreeGrafter"/>
</dbReference>
<keyword evidence="6" id="KW-0464">Manganese</keyword>
<feature type="active site" evidence="5">
    <location>
        <position position="192"/>
    </location>
</feature>
<keyword evidence="4 6" id="KW-0460">Magnesium</keyword>
<feature type="active site" description="Proton acceptor" evidence="5">
    <location>
        <position position="365"/>
    </location>
</feature>
<evidence type="ECO:0000256" key="6">
    <source>
        <dbReference type="PIRSR" id="PIRSR604808-2"/>
    </source>
</evidence>
<keyword evidence="3" id="KW-0378">Hydrolase</keyword>
<dbReference type="PROSITE" id="PS51435">
    <property type="entry name" value="AP_NUCLEASE_F1_4"/>
    <property type="match status" value="1"/>
</dbReference>
<dbReference type="GO" id="GO:0046872">
    <property type="term" value="F:metal ion binding"/>
    <property type="evidence" value="ECO:0007669"/>
    <property type="project" value="UniProtKB-KW"/>
</dbReference>
<evidence type="ECO:0000313" key="12">
    <source>
        <dbReference type="Proteomes" id="UP001157974"/>
    </source>
</evidence>
<keyword evidence="12" id="KW-1185">Reference proteome</keyword>
<reference evidence="11 12" key="1">
    <citation type="journal article" date="2023" name="Nat. Commun.">
        <title>Origin of minicircular mitochondrial genomes in red algae.</title>
        <authorList>
            <person name="Lee Y."/>
            <person name="Cho C.H."/>
            <person name="Lee Y.M."/>
            <person name="Park S.I."/>
            <person name="Yang J.H."/>
            <person name="West J.A."/>
            <person name="Bhattacharya D."/>
            <person name="Yoon H.S."/>
        </authorList>
    </citation>
    <scope>NUCLEOTIDE SEQUENCE [LARGE SCALE GENOMIC DNA]</scope>
    <source>
        <strain evidence="11 12">CCMP1338</strain>
        <tissue evidence="11">Whole cell</tissue>
    </source>
</reference>
<name>A0AAV8V055_9RHOD</name>
<dbReference type="GO" id="GO:0003906">
    <property type="term" value="F:DNA-(apurinic or apyrimidinic site) endonuclease activity"/>
    <property type="evidence" value="ECO:0007669"/>
    <property type="project" value="TreeGrafter"/>
</dbReference>
<evidence type="ECO:0000313" key="11">
    <source>
        <dbReference type="EMBL" id="KAJ8906947.1"/>
    </source>
</evidence>
<feature type="site" description="Transition state stabilizer" evidence="7">
    <location>
        <position position="234"/>
    </location>
</feature>
<dbReference type="AlphaFoldDB" id="A0AAV8V055"/>
<evidence type="ECO:0000256" key="2">
    <source>
        <dbReference type="ARBA" id="ARBA00022723"/>
    </source>
</evidence>
<feature type="binding site" evidence="6">
    <location>
        <position position="232"/>
    </location>
    <ligand>
        <name>Mg(2+)</name>
        <dbReference type="ChEBI" id="CHEBI:18420"/>
        <label>1</label>
    </ligand>
</feature>
<dbReference type="InterPro" id="IPR005135">
    <property type="entry name" value="Endo/exonuclease/phosphatase"/>
</dbReference>
<dbReference type="EC" id="3.1.-.-" evidence="8"/>
<feature type="compositionally biased region" description="Basic and acidic residues" evidence="9">
    <location>
        <begin position="242"/>
        <end position="272"/>
    </location>
</feature>
<evidence type="ECO:0000256" key="4">
    <source>
        <dbReference type="ARBA" id="ARBA00022842"/>
    </source>
</evidence>
<dbReference type="PANTHER" id="PTHR22748">
    <property type="entry name" value="AP ENDONUCLEASE"/>
    <property type="match status" value="1"/>
</dbReference>
<evidence type="ECO:0000259" key="10">
    <source>
        <dbReference type="Pfam" id="PF03372"/>
    </source>
</evidence>
<organism evidence="11 12">
    <name type="scientific">Rhodosorus marinus</name>
    <dbReference type="NCBI Taxonomy" id="101924"/>
    <lineage>
        <taxon>Eukaryota</taxon>
        <taxon>Rhodophyta</taxon>
        <taxon>Stylonematophyceae</taxon>
        <taxon>Stylonematales</taxon>
        <taxon>Stylonemataceae</taxon>
        <taxon>Rhodosorus</taxon>
    </lineage>
</organism>
<dbReference type="PANTHER" id="PTHR22748:SF10">
    <property type="entry name" value="DNA-(APURINIC OR APYRIMIDINIC SITE) ENDONUCLEASE"/>
    <property type="match status" value="1"/>
</dbReference>
<feature type="region of interest" description="Disordered" evidence="9">
    <location>
        <begin position="1"/>
        <end position="41"/>
    </location>
</feature>
<dbReference type="GO" id="GO:0006284">
    <property type="term" value="P:base-excision repair"/>
    <property type="evidence" value="ECO:0007669"/>
    <property type="project" value="TreeGrafter"/>
</dbReference>
<dbReference type="InterPro" id="IPR036691">
    <property type="entry name" value="Endo/exonu/phosph_ase_sf"/>
</dbReference>
<keyword evidence="8" id="KW-0234">DNA repair</keyword>
<feature type="site" description="Important for catalytic activity" evidence="7">
    <location>
        <position position="333"/>
    </location>
</feature>
<comment type="cofactor">
    <cofactor evidence="6 8">
        <name>Mg(2+)</name>
        <dbReference type="ChEBI" id="CHEBI:18420"/>
    </cofactor>
    <cofactor evidence="6 8">
        <name>Mn(2+)</name>
        <dbReference type="ChEBI" id="CHEBI:29035"/>
    </cofactor>
    <text evidence="6 8">Probably binds two magnesium or manganese ions per subunit.</text>
</comment>
<evidence type="ECO:0000256" key="1">
    <source>
        <dbReference type="ARBA" id="ARBA00007092"/>
    </source>
</evidence>
<dbReference type="NCBIfam" id="TIGR00633">
    <property type="entry name" value="xth"/>
    <property type="match status" value="1"/>
</dbReference>
<accession>A0AAV8V055</accession>
<protein>
    <recommendedName>
        <fullName evidence="8">DNA-(apurinic or apyrimidinic site) endonuclease</fullName>
        <ecNumber evidence="8">3.1.-.-</ecNumber>
    </recommendedName>
</protein>
<evidence type="ECO:0000256" key="3">
    <source>
        <dbReference type="ARBA" id="ARBA00022801"/>
    </source>
</evidence>
<feature type="binding site" evidence="6">
    <location>
        <position position="365"/>
    </location>
    <ligand>
        <name>Mg(2+)</name>
        <dbReference type="ChEBI" id="CHEBI:18420"/>
        <label>1</label>
    </ligand>
</feature>
<feature type="region of interest" description="Disordered" evidence="9">
    <location>
        <begin position="240"/>
        <end position="272"/>
    </location>
</feature>
<keyword evidence="8" id="KW-0227">DNA damage</keyword>
<proteinExistence type="inferred from homology"/>
<feature type="domain" description="Endonuclease/exonuclease/phosphatase" evidence="10">
    <location>
        <begin position="49"/>
        <end position="365"/>
    </location>
</feature>
<comment type="similarity">
    <text evidence="1 8">Belongs to the DNA repair enzymes AP/ExoA family.</text>
</comment>
<feature type="active site" description="Proton donor/acceptor" evidence="5">
    <location>
        <position position="232"/>
    </location>
</feature>
<feature type="compositionally biased region" description="Polar residues" evidence="9">
    <location>
        <begin position="154"/>
        <end position="165"/>
    </location>
</feature>
<dbReference type="SUPFAM" id="SSF56219">
    <property type="entry name" value="DNase I-like"/>
    <property type="match status" value="1"/>
</dbReference>
<keyword evidence="2 6" id="KW-0479">Metal-binding</keyword>
<feature type="binding site" evidence="6">
    <location>
        <position position="234"/>
    </location>
    <ligand>
        <name>Mg(2+)</name>
        <dbReference type="ChEBI" id="CHEBI:18420"/>
        <label>1</label>
    </ligand>
</feature>
<comment type="caution">
    <text evidence="11">The sequence shown here is derived from an EMBL/GenBank/DDBJ whole genome shotgun (WGS) entry which is preliminary data.</text>
</comment>
<feature type="binding site" evidence="6">
    <location>
        <position position="364"/>
    </location>
    <ligand>
        <name>Mg(2+)</name>
        <dbReference type="ChEBI" id="CHEBI:18420"/>
        <label>1</label>
    </ligand>
</feature>
<evidence type="ECO:0000256" key="9">
    <source>
        <dbReference type="SAM" id="MobiDB-lite"/>
    </source>
</evidence>
<feature type="binding site" evidence="6">
    <location>
        <position position="83"/>
    </location>
    <ligand>
        <name>Mg(2+)</name>
        <dbReference type="ChEBI" id="CHEBI:18420"/>
        <label>1</label>
    </ligand>
</feature>
<evidence type="ECO:0000256" key="7">
    <source>
        <dbReference type="PIRSR" id="PIRSR604808-3"/>
    </source>
</evidence>
<dbReference type="Gene3D" id="3.60.10.10">
    <property type="entry name" value="Endonuclease/exonuclease/phosphatase"/>
    <property type="match status" value="1"/>
</dbReference>
<evidence type="ECO:0000256" key="8">
    <source>
        <dbReference type="RuleBase" id="RU362131"/>
    </source>
</evidence>